<keyword evidence="3 5" id="KW-1133">Transmembrane helix</keyword>
<dbReference type="Gene3D" id="1.20.1070.10">
    <property type="entry name" value="Rhodopsin 7-helix transmembrane proteins"/>
    <property type="match status" value="1"/>
</dbReference>
<evidence type="ECO:0000313" key="8">
    <source>
        <dbReference type="Proteomes" id="UP001201812"/>
    </source>
</evidence>
<dbReference type="PANTHER" id="PTHR23360">
    <property type="entry name" value="G-PROTEIN COUPLED RECEPTORS FAMILY 1 PROFILE DOMAIN-CONTAINING PROTEIN-RELATED"/>
    <property type="match status" value="1"/>
</dbReference>
<dbReference type="InterPro" id="IPR019424">
    <property type="entry name" value="7TM_GPCR_Srsx"/>
</dbReference>
<protein>
    <submittedName>
        <fullName evidence="7">Serpentine type 7TM GPCR chemoreceptor srsx domain-containing protein</fullName>
    </submittedName>
</protein>
<dbReference type="Proteomes" id="UP001201812">
    <property type="component" value="Unassembled WGS sequence"/>
</dbReference>
<dbReference type="InterPro" id="IPR017452">
    <property type="entry name" value="GPCR_Rhodpsn_7TM"/>
</dbReference>
<dbReference type="GO" id="GO:0016020">
    <property type="term" value="C:membrane"/>
    <property type="evidence" value="ECO:0007669"/>
    <property type="project" value="UniProtKB-SubCell"/>
</dbReference>
<proteinExistence type="predicted"/>
<dbReference type="PANTHER" id="PTHR23360:SF5">
    <property type="entry name" value="G-PROTEIN COUPLED RECEPTORS FAMILY 1 PROFILE DOMAIN-CONTAINING PROTEIN"/>
    <property type="match status" value="1"/>
</dbReference>
<evidence type="ECO:0000256" key="2">
    <source>
        <dbReference type="ARBA" id="ARBA00022692"/>
    </source>
</evidence>
<evidence type="ECO:0000256" key="4">
    <source>
        <dbReference type="ARBA" id="ARBA00023136"/>
    </source>
</evidence>
<dbReference type="PROSITE" id="PS50262">
    <property type="entry name" value="G_PROTEIN_RECEP_F1_2"/>
    <property type="match status" value="1"/>
</dbReference>
<reference evidence="7" key="1">
    <citation type="submission" date="2022-01" db="EMBL/GenBank/DDBJ databases">
        <title>Genome Sequence Resource for Two Populations of Ditylenchus destructor, the Migratory Endoparasitic Phytonematode.</title>
        <authorList>
            <person name="Zhang H."/>
            <person name="Lin R."/>
            <person name="Xie B."/>
        </authorList>
    </citation>
    <scope>NUCLEOTIDE SEQUENCE</scope>
    <source>
        <strain evidence="7">BazhouSP</strain>
    </source>
</reference>
<keyword evidence="2 5" id="KW-0812">Transmembrane</keyword>
<organism evidence="7 8">
    <name type="scientific">Ditylenchus destructor</name>
    <dbReference type="NCBI Taxonomy" id="166010"/>
    <lineage>
        <taxon>Eukaryota</taxon>
        <taxon>Metazoa</taxon>
        <taxon>Ecdysozoa</taxon>
        <taxon>Nematoda</taxon>
        <taxon>Chromadorea</taxon>
        <taxon>Rhabditida</taxon>
        <taxon>Tylenchina</taxon>
        <taxon>Tylenchomorpha</taxon>
        <taxon>Sphaerularioidea</taxon>
        <taxon>Anguinidae</taxon>
        <taxon>Anguininae</taxon>
        <taxon>Ditylenchus</taxon>
    </lineage>
</organism>
<evidence type="ECO:0000313" key="7">
    <source>
        <dbReference type="EMBL" id="KAI1695423.1"/>
    </source>
</evidence>
<gene>
    <name evidence="7" type="ORF">DdX_19590</name>
</gene>
<dbReference type="Pfam" id="PF10320">
    <property type="entry name" value="7TM_GPCR_Srsx"/>
    <property type="match status" value="1"/>
</dbReference>
<accession>A0AAD4QXA0</accession>
<feature type="transmembrane region" description="Helical" evidence="5">
    <location>
        <begin position="59"/>
        <end position="85"/>
    </location>
</feature>
<comment type="subcellular location">
    <subcellularLocation>
        <location evidence="1">Membrane</location>
    </subcellularLocation>
</comment>
<dbReference type="SUPFAM" id="SSF81321">
    <property type="entry name" value="Family A G protein-coupled receptor-like"/>
    <property type="match status" value="1"/>
</dbReference>
<evidence type="ECO:0000259" key="6">
    <source>
        <dbReference type="PROSITE" id="PS50262"/>
    </source>
</evidence>
<feature type="transmembrane region" description="Helical" evidence="5">
    <location>
        <begin position="20"/>
        <end position="47"/>
    </location>
</feature>
<dbReference type="InterPro" id="IPR047130">
    <property type="entry name" value="7TM_GPCR_Srsx_nematod"/>
</dbReference>
<dbReference type="AlphaFoldDB" id="A0AAD4QXA0"/>
<dbReference type="EMBL" id="JAKKPZ010000405">
    <property type="protein sequence ID" value="KAI1695423.1"/>
    <property type="molecule type" value="Genomic_DNA"/>
</dbReference>
<name>A0AAD4QXA0_9BILA</name>
<evidence type="ECO:0000256" key="3">
    <source>
        <dbReference type="ARBA" id="ARBA00022989"/>
    </source>
</evidence>
<feature type="transmembrane region" description="Helical" evidence="5">
    <location>
        <begin position="97"/>
        <end position="119"/>
    </location>
</feature>
<evidence type="ECO:0000256" key="5">
    <source>
        <dbReference type="SAM" id="Phobius"/>
    </source>
</evidence>
<comment type="caution">
    <text evidence="7">The sequence shown here is derived from an EMBL/GenBank/DDBJ whole genome shotgun (WGS) entry which is preliminary data.</text>
</comment>
<keyword evidence="8" id="KW-1185">Reference proteome</keyword>
<evidence type="ECO:0000256" key="1">
    <source>
        <dbReference type="ARBA" id="ARBA00004370"/>
    </source>
</evidence>
<sequence>MENQTELYRSYNAEESQHILVNFMIPAVILLNVVAIFGIFGNLNIIYATIVRRSFRRHFHFLLAVASLADCMHLCSAFILAFFIVTNKPFISLQTCLIAQFIPLIGSLVGNESILIIAVDRLICVASPQL</sequence>
<keyword evidence="4 5" id="KW-0472">Membrane</keyword>
<feature type="domain" description="G-protein coupled receptors family 1 profile" evidence="6">
    <location>
        <begin position="41"/>
        <end position="130"/>
    </location>
</feature>